<evidence type="ECO:0000313" key="8">
    <source>
        <dbReference type="EMBL" id="PPS93596.1"/>
    </source>
</evidence>
<evidence type="ECO:0000256" key="4">
    <source>
        <dbReference type="ARBA" id="ARBA00023187"/>
    </source>
</evidence>
<gene>
    <name evidence="7" type="ORF">CHUDEA2_180</name>
    <name evidence="8" type="ORF">GY17_00003670</name>
</gene>
<dbReference type="Proteomes" id="UP001429100">
    <property type="component" value="Unassembled WGS sequence"/>
</dbReference>
<dbReference type="VEuPathDB" id="CryptoDB:ChTU502y2012_387g0255"/>
<dbReference type="OrthoDB" id="205794at2759"/>
<dbReference type="EMBL" id="LN877948">
    <property type="protein sequence ID" value="CUV04385.1"/>
    <property type="molecule type" value="Genomic_DNA"/>
</dbReference>
<proteinExistence type="predicted"/>
<keyword evidence="4" id="KW-0508">mRNA splicing</keyword>
<protein>
    <submittedName>
        <fullName evidence="8">Pre-mRNA-splicing factor SPF27</fullName>
    </submittedName>
</protein>
<dbReference type="VEuPathDB" id="CryptoDB:CHUDEA2_180"/>
<dbReference type="AlphaFoldDB" id="A0A0S4TAW9"/>
<dbReference type="Proteomes" id="UP000199752">
    <property type="component" value="Chromosome 2"/>
</dbReference>
<name>A0A0S4TAW9_CRYHO</name>
<dbReference type="InterPro" id="IPR008409">
    <property type="entry name" value="SPF27"/>
</dbReference>
<dbReference type="GO" id="GO:0006397">
    <property type="term" value="P:mRNA processing"/>
    <property type="evidence" value="ECO:0007669"/>
    <property type="project" value="UniProtKB-KW"/>
</dbReference>
<sequence length="200" mass="23352">MNMVDELKTTCGGDGYSCEKLVNAYNVLSYIDGISTEEMEYATKLIKEELSSVLNEVGKENDKSEGIILEDEKKNEENDNDILGHEIQENETISRIKKIGLEIQYNYITKVNLQLLKEFGDEAWNDQVKKLKSHKQRLQEEQSDLKKNMKQISFNRKKRQLEFQENQLNPLLEELKIIRRENNSLIKSLIKKIKKDKGIN</sequence>
<keyword evidence="5" id="KW-0539">Nucleus</keyword>
<evidence type="ECO:0000256" key="5">
    <source>
        <dbReference type="ARBA" id="ARBA00023242"/>
    </source>
</evidence>
<evidence type="ECO:0000256" key="2">
    <source>
        <dbReference type="ARBA" id="ARBA00022664"/>
    </source>
</evidence>
<keyword evidence="3" id="KW-0747">Spliceosome</keyword>
<reference evidence="8 9" key="1">
    <citation type="submission" date="2014-11" db="EMBL/GenBank/DDBJ databases">
        <title>Comparative genomic analysis of Cryptosporidium hominis reveals occurrence of genetic recombination in virulent subtypes.</title>
        <authorList>
            <person name="Guo Y."/>
            <person name="Tang K."/>
            <person name="Frace M."/>
            <person name="Li N."/>
            <person name="Roellig D.M."/>
            <person name="Sammons S."/>
            <person name="Knipe K."/>
            <person name="Rowe L."/>
            <person name="Feng Y."/>
            <person name="Xiao L."/>
        </authorList>
    </citation>
    <scope>NUCLEOTIDE SEQUENCE [LARGE SCALE GENOMIC DNA]</scope>
    <source>
        <strain evidence="8">30976</strain>
    </source>
</reference>
<keyword evidence="9" id="KW-1185">Reference proteome</keyword>
<evidence type="ECO:0000256" key="1">
    <source>
        <dbReference type="ARBA" id="ARBA00004123"/>
    </source>
</evidence>
<reference evidence="7" key="2">
    <citation type="submission" date="2015-08" db="EMBL/GenBank/DDBJ databases">
        <authorList>
            <person name="Babu N.S."/>
            <person name="Beckwith C.J."/>
            <person name="Beseler K.G."/>
            <person name="Brison A."/>
            <person name="Carone J.V."/>
            <person name="Caskin T.P."/>
            <person name="Diamond M."/>
            <person name="Durham M.E."/>
            <person name="Foxe J.M."/>
            <person name="Go M."/>
            <person name="Henderson B.A."/>
            <person name="Jones I.B."/>
            <person name="McGettigan J.A."/>
            <person name="Micheletti S.J."/>
            <person name="Nasrallah M.E."/>
            <person name="Ortiz D."/>
            <person name="Piller C.R."/>
            <person name="Privatt S.R."/>
            <person name="Schneider S.L."/>
            <person name="Sharp S."/>
            <person name="Smith T.C."/>
            <person name="Stanton J.D."/>
            <person name="Ullery H.E."/>
            <person name="Wilson R.J."/>
            <person name="Serrano M.G."/>
            <person name="Buck G."/>
            <person name="Lee V."/>
            <person name="Wang Y."/>
            <person name="Carvalho R."/>
            <person name="Voegtly L."/>
            <person name="Shi R."/>
            <person name="Duckworth R."/>
            <person name="Johnson A."/>
            <person name="Loviza R."/>
            <person name="Walstead R."/>
            <person name="Shah Z."/>
            <person name="Kiflezghi M."/>
            <person name="Wade K."/>
            <person name="Ball S.L."/>
            <person name="Bradley K.W."/>
            <person name="Asai D.J."/>
            <person name="Bowman C.A."/>
            <person name="Russell D.A."/>
            <person name="Pope W.H."/>
            <person name="Jacobs-Sera D."/>
            <person name="Hendrix R.W."/>
            <person name="Hatfull G.F."/>
        </authorList>
    </citation>
    <scope>NUCLEOTIDE SEQUENCE [LARGE SCALE GENOMIC DNA]</scope>
</reference>
<accession>A0A0S4TAW9</accession>
<dbReference type="EMBL" id="JTAI01000036">
    <property type="protein sequence ID" value="PPS93596.1"/>
    <property type="molecule type" value="Genomic_DNA"/>
</dbReference>
<dbReference type="GO" id="GO:0005681">
    <property type="term" value="C:spliceosomal complex"/>
    <property type="evidence" value="ECO:0007669"/>
    <property type="project" value="UniProtKB-KW"/>
</dbReference>
<evidence type="ECO:0000313" key="9">
    <source>
        <dbReference type="Proteomes" id="UP001429100"/>
    </source>
</evidence>
<organism evidence="7">
    <name type="scientific">Cryptosporidium hominis</name>
    <dbReference type="NCBI Taxonomy" id="237895"/>
    <lineage>
        <taxon>Eukaryota</taxon>
        <taxon>Sar</taxon>
        <taxon>Alveolata</taxon>
        <taxon>Apicomplexa</taxon>
        <taxon>Conoidasida</taxon>
        <taxon>Coccidia</taxon>
        <taxon>Eucoccidiorida</taxon>
        <taxon>Eimeriorina</taxon>
        <taxon>Cryptosporidiidae</taxon>
        <taxon>Cryptosporidium</taxon>
    </lineage>
</organism>
<keyword evidence="6" id="KW-0175">Coiled coil</keyword>
<dbReference type="VEuPathDB" id="CryptoDB:GY17_00003670"/>
<reference evidence="8 9" key="3">
    <citation type="submission" date="2017-10" db="EMBL/GenBank/DDBJ databases">
        <title>Consistent, comparative and evidence-based genome annotation and re-annotation for the closely-related species, Cryptosporidium parvum, C. hominis and C. tyzzeri.</title>
        <authorList>
            <person name="Baptista R.P."/>
            <person name="Li Y."/>
            <person name="Sateriale A."/>
            <person name="Striepen B."/>
            <person name="Kissinger J.C."/>
        </authorList>
    </citation>
    <scope>NUCLEOTIDE SEQUENCE [LARGE SCALE GENOMIC DNA]</scope>
    <source>
        <strain evidence="8">30976</strain>
    </source>
</reference>
<feature type="coiled-coil region" evidence="6">
    <location>
        <begin position="121"/>
        <end position="181"/>
    </location>
</feature>
<dbReference type="GO" id="GO:0008380">
    <property type="term" value="P:RNA splicing"/>
    <property type="evidence" value="ECO:0007669"/>
    <property type="project" value="UniProtKB-KW"/>
</dbReference>
<evidence type="ECO:0000313" key="7">
    <source>
        <dbReference type="EMBL" id="CUV04385.1"/>
    </source>
</evidence>
<evidence type="ECO:0000256" key="6">
    <source>
        <dbReference type="SAM" id="Coils"/>
    </source>
</evidence>
<comment type="subcellular location">
    <subcellularLocation>
        <location evidence="1">Nucleus</location>
    </subcellularLocation>
</comment>
<dbReference type="Pfam" id="PF05700">
    <property type="entry name" value="BCAS2"/>
    <property type="match status" value="1"/>
</dbReference>
<keyword evidence="2" id="KW-0507">mRNA processing</keyword>
<evidence type="ECO:0000256" key="3">
    <source>
        <dbReference type="ARBA" id="ARBA00022728"/>
    </source>
</evidence>